<dbReference type="EMBL" id="BSDQ01000001">
    <property type="protein sequence ID" value="GLI30937.1"/>
    <property type="molecule type" value="Genomic_DNA"/>
</dbReference>
<organism evidence="2 3">
    <name type="scientific">Brachybacterium conglomeratum</name>
    <dbReference type="NCBI Taxonomy" id="47846"/>
    <lineage>
        <taxon>Bacteria</taxon>
        <taxon>Bacillati</taxon>
        <taxon>Actinomycetota</taxon>
        <taxon>Actinomycetes</taxon>
        <taxon>Micrococcales</taxon>
        <taxon>Dermabacteraceae</taxon>
        <taxon>Brachybacterium</taxon>
    </lineage>
</organism>
<keyword evidence="3" id="KW-1185">Reference proteome</keyword>
<name>A0ABQ5RHM4_9MICO</name>
<evidence type="ECO:0000313" key="2">
    <source>
        <dbReference type="EMBL" id="GLI30937.1"/>
    </source>
</evidence>
<reference evidence="2" key="1">
    <citation type="submission" date="2022-12" db="EMBL/GenBank/DDBJ databases">
        <title>Reference genome sequencing for broad-spectrum identification of bacterial and archaeal isolates by mass spectrometry.</title>
        <authorList>
            <person name="Sekiguchi Y."/>
            <person name="Tourlousse D.M."/>
        </authorList>
    </citation>
    <scope>NUCLEOTIDE SEQUENCE</scope>
    <source>
        <strain evidence="2">5-2</strain>
    </source>
</reference>
<proteinExistence type="predicted"/>
<protein>
    <submittedName>
        <fullName evidence="2">Uncharacterized protein</fullName>
    </submittedName>
</protein>
<evidence type="ECO:0000313" key="3">
    <source>
        <dbReference type="Proteomes" id="UP001144451"/>
    </source>
</evidence>
<gene>
    <name evidence="2" type="ORF">BCONGLO52_17780</name>
</gene>
<feature type="region of interest" description="Disordered" evidence="1">
    <location>
        <begin position="61"/>
        <end position="91"/>
    </location>
</feature>
<sequence length="91" mass="9474">MQLAFVFRTAMTGGGSMGGEAARAGAATAIVITGAAHAIPFIIERRVVTLRAVLLIGAPSNVPDPRLPPRSVQGPTPPRRNRHASHFVPIG</sequence>
<dbReference type="Proteomes" id="UP001144451">
    <property type="component" value="Unassembled WGS sequence"/>
</dbReference>
<accession>A0ABQ5RHM4</accession>
<comment type="caution">
    <text evidence="2">The sequence shown here is derived from an EMBL/GenBank/DDBJ whole genome shotgun (WGS) entry which is preliminary data.</text>
</comment>
<evidence type="ECO:0000256" key="1">
    <source>
        <dbReference type="SAM" id="MobiDB-lite"/>
    </source>
</evidence>